<accession>A0AAP2RE93</accession>
<sequence length="198" mass="22350">MPVTKIVPVVCPGCNTPMHTKDKDTVFLCDRCGTMQARDGVVAIVEYEAGEFRRQMDGEKVYLPFWKLGVNFNVRHSRVEGGSVSRFVGFLKGDSPSGSIDMMLPAFETDPVRYKEIAKKLTLDPPNYARANMDRGIKRMPCTITIDMTDDMADFLFITIEAEKPGVLQSLDYDLKVVSRKLVYLPYYKKGESLEPGY</sequence>
<dbReference type="AlphaFoldDB" id="A0AAP2RE93"/>
<gene>
    <name evidence="1" type="ORF">CUJ83_13810</name>
</gene>
<keyword evidence="2" id="KW-1185">Reference proteome</keyword>
<proteinExistence type="predicted"/>
<evidence type="ECO:0000313" key="1">
    <source>
        <dbReference type="EMBL" id="MCD1296074.1"/>
    </source>
</evidence>
<reference evidence="1 2" key="1">
    <citation type="submission" date="2017-11" db="EMBL/GenBank/DDBJ databases">
        <title>Isolation and Characterization of Family Methanocellaceae Species from Potential Methane Hydrate Area Offshore Southwestern Taiwan.</title>
        <authorList>
            <person name="Zhang W.-L."/>
            <person name="Chen W.-C."/>
            <person name="Lai M.-C."/>
            <person name="Chen S.-C."/>
        </authorList>
    </citation>
    <scope>NUCLEOTIDE SEQUENCE [LARGE SCALE GENOMIC DNA]</scope>
    <source>
        <strain evidence="1 2">CWC-04</strain>
    </source>
</reference>
<organism evidence="1 2">
    <name type="scientific">Methanooceanicella nereidis</name>
    <dbReference type="NCBI Taxonomy" id="2052831"/>
    <lineage>
        <taxon>Archaea</taxon>
        <taxon>Methanobacteriati</taxon>
        <taxon>Methanobacteriota</taxon>
        <taxon>Stenosarchaea group</taxon>
        <taxon>Methanomicrobia</taxon>
        <taxon>Methanocellales</taxon>
        <taxon>Methanocellaceae</taxon>
        <taxon>Methanooceanicella</taxon>
    </lineage>
</organism>
<name>A0AAP2RE93_9EURY</name>
<protein>
    <submittedName>
        <fullName evidence="1">Uncharacterized protein</fullName>
    </submittedName>
</protein>
<evidence type="ECO:0000313" key="2">
    <source>
        <dbReference type="Proteomes" id="UP001320159"/>
    </source>
</evidence>
<dbReference type="Proteomes" id="UP001320159">
    <property type="component" value="Unassembled WGS sequence"/>
</dbReference>
<dbReference type="EMBL" id="PGCK01000013">
    <property type="protein sequence ID" value="MCD1296074.1"/>
    <property type="molecule type" value="Genomic_DNA"/>
</dbReference>
<comment type="caution">
    <text evidence="1">The sequence shown here is derived from an EMBL/GenBank/DDBJ whole genome shotgun (WGS) entry which is preliminary data.</text>
</comment>